<name>A0ABD3QTY8_9STRA</name>
<dbReference type="PANTHER" id="PTHR33683">
    <property type="entry name" value="1, PUTATIVE-RELATED"/>
    <property type="match status" value="1"/>
</dbReference>
<feature type="signal peptide" evidence="2">
    <location>
        <begin position="1"/>
        <end position="19"/>
    </location>
</feature>
<feature type="domain" description="Peptidase M11 gametolysin" evidence="3">
    <location>
        <begin position="251"/>
        <end position="421"/>
    </location>
</feature>
<feature type="compositionally biased region" description="Low complexity" evidence="1">
    <location>
        <begin position="587"/>
        <end position="597"/>
    </location>
</feature>
<dbReference type="Proteomes" id="UP001516023">
    <property type="component" value="Unassembled WGS sequence"/>
</dbReference>
<dbReference type="EMBL" id="JABMIG020000010">
    <property type="protein sequence ID" value="KAL3804012.1"/>
    <property type="molecule type" value="Genomic_DNA"/>
</dbReference>
<feature type="compositionally biased region" description="Polar residues" evidence="1">
    <location>
        <begin position="793"/>
        <end position="807"/>
    </location>
</feature>
<gene>
    <name evidence="4" type="ORF">HJC23_006403</name>
</gene>
<feature type="chain" id="PRO_5044797046" description="Peptidase M11 gametolysin domain-containing protein" evidence="2">
    <location>
        <begin position="20"/>
        <end position="1382"/>
    </location>
</feature>
<feature type="compositionally biased region" description="Pro residues" evidence="1">
    <location>
        <begin position="564"/>
        <end position="586"/>
    </location>
</feature>
<feature type="region of interest" description="Disordered" evidence="1">
    <location>
        <begin position="557"/>
        <end position="598"/>
    </location>
</feature>
<evidence type="ECO:0000313" key="4">
    <source>
        <dbReference type="EMBL" id="KAL3804012.1"/>
    </source>
</evidence>
<keyword evidence="5" id="KW-1185">Reference proteome</keyword>
<proteinExistence type="predicted"/>
<evidence type="ECO:0000256" key="2">
    <source>
        <dbReference type="SAM" id="SignalP"/>
    </source>
</evidence>
<evidence type="ECO:0000259" key="3">
    <source>
        <dbReference type="Pfam" id="PF05548"/>
    </source>
</evidence>
<reference evidence="4 5" key="1">
    <citation type="journal article" date="2020" name="G3 (Bethesda)">
        <title>Improved Reference Genome for Cyclotella cryptica CCMP332, a Model for Cell Wall Morphogenesis, Salinity Adaptation, and Lipid Production in Diatoms (Bacillariophyta).</title>
        <authorList>
            <person name="Roberts W.R."/>
            <person name="Downey K.M."/>
            <person name="Ruck E.C."/>
            <person name="Traller J.C."/>
            <person name="Alverson A.J."/>
        </authorList>
    </citation>
    <scope>NUCLEOTIDE SEQUENCE [LARGE SCALE GENOMIC DNA]</scope>
    <source>
        <strain evidence="4 5">CCMP332</strain>
    </source>
</reference>
<evidence type="ECO:0000256" key="1">
    <source>
        <dbReference type="SAM" id="MobiDB-lite"/>
    </source>
</evidence>
<dbReference type="SUPFAM" id="SSF55486">
    <property type="entry name" value="Metalloproteases ('zincins'), catalytic domain"/>
    <property type="match status" value="1"/>
</dbReference>
<sequence>MKSYALLLFLISTVGRMHSAASLRGTFSNKPDRNLQSDPVQQDLCSSIIAIALTRDPSSQDHQQQRSLQVVAPKAGKIAKTPLPTASPTLKPTIDESVSSQELGEEFACERATTGELLPLIGNEEQMAQLRVSLNNGDLVSAETTIAGLTEENIGSVNVPGAEDGNNNPFVESGNGSSSVLEIVNLPMGELKLKPGNGQHSLRRRILAEGGAEDPSNRQLAVYEGVKKVLFVRVIDKDGLVHPDNAETMSDKIFGTYGDTTTMKDQFEACSFGKLKITNNYGFSLGNAESAPGVIEVTINVSLKTSGRSTIQTASKKAAEAKIGMSLPGPFDHVMYSLQGCYNECGWAAYGGVNSWFTYYQGNNYRYPAVGMHEIGHNLNLAHSGGNDGKEYSDHSCLMGNPWFRDDVSQMCFNAAKSFQISSAGGWYDDRTMTWDSGNSNPTRLVQNIIGIADYGNNPNRLPVVVKLETGTANDIFVGFNRASGVNSASKQANDEVTVIEQGNNGGGYAKSILLTSLSSGGSFTINNWQSSGKNMVITVNSIQKINPWSAEVEFNFNNAQGPQPSPLPTPQPSPRPSPIPTPVPTGKPSTSSPTTSCGDSICMTDETSTSCPADCVNAEFVTYTDNIGTKGSNGTMFTIQAARDVEINAIWTFVRSNSIDLVQVYTRQGKYNGYEDSDAGWDLVVDDSILLNGRDQLTELVFRSKVFIPSGQFQSFYVCSPSNLVYREEPVQEGDLIKSDQSFRYFAGIAIAYGKFGDGQIFSPRVFSGILSYDALTPRSTTLSPSRKPISASPTMHPTPKPTSQCGNGICDSSEHSTNCAVDCRNVEYFAAESGNKGAEGIMFFVRAKRDIIVTSFDVYGVSTSPSPFQVYTRVDSWEGHEAVQDGWTLIYDNPSLQQKGRYTLTSLGGFSTGVLIPAGAIVSFYLFTPTKLMYDVGSDLSPYSQNDSLEFYEGIGVTGGLFAGGDSTQNTVSPRVFSGIIKYDVIKSVTFTISPTHKPTTIPTKMFTPKPTNQPVGVCGNSICELSENASSCPSDCEKIVLRAADVGAKGAEGAMFYVKPLRKILLRSFDFFGSTESTSLVQVYTRPGSYRGFEGSTDGWKLVYNASIFQMGRNNSTSMGDFDAGVVIPANTLQSFLIYSPNKVMYREGSSETSEGSLYSSDSALEFYEGIGLVGLFSGNPSDVYSPRVFRGAIRYDVLDVTCGNDLCELYETALECPSDCQNLFLTTTDGASKGAEGAMFYVKTLRDLNITSLDFYGSAVNTNLVQVYTRRGKYNGYELKSDGWELVYDNNSVSIKGRSDPTYLGSFSTQVHIPARTFQSFYIYSPSKVMYKGGTNETSEGSLYSSNDDIEFYEGIGMNSSFLNHSNYLDCTFLTHVS</sequence>
<dbReference type="InterPro" id="IPR008752">
    <property type="entry name" value="Peptidase_M11"/>
</dbReference>
<evidence type="ECO:0000313" key="5">
    <source>
        <dbReference type="Proteomes" id="UP001516023"/>
    </source>
</evidence>
<feature type="region of interest" description="Disordered" evidence="1">
    <location>
        <begin position="780"/>
        <end position="807"/>
    </location>
</feature>
<organism evidence="4 5">
    <name type="scientific">Cyclotella cryptica</name>
    <dbReference type="NCBI Taxonomy" id="29204"/>
    <lineage>
        <taxon>Eukaryota</taxon>
        <taxon>Sar</taxon>
        <taxon>Stramenopiles</taxon>
        <taxon>Ochrophyta</taxon>
        <taxon>Bacillariophyta</taxon>
        <taxon>Coscinodiscophyceae</taxon>
        <taxon>Thalassiosirophycidae</taxon>
        <taxon>Stephanodiscales</taxon>
        <taxon>Stephanodiscaceae</taxon>
        <taxon>Cyclotella</taxon>
    </lineage>
</organism>
<comment type="caution">
    <text evidence="4">The sequence shown here is derived from an EMBL/GenBank/DDBJ whole genome shotgun (WGS) entry which is preliminary data.</text>
</comment>
<dbReference type="PANTHER" id="PTHR33683:SF46">
    <property type="entry name" value="SUSHI DOMAIN-CONTAINING PROTEIN"/>
    <property type="match status" value="1"/>
</dbReference>
<dbReference type="Pfam" id="PF05548">
    <property type="entry name" value="Peptidase_M11"/>
    <property type="match status" value="1"/>
</dbReference>
<accession>A0ABD3QTY8</accession>
<protein>
    <recommendedName>
        <fullName evidence="3">Peptidase M11 gametolysin domain-containing protein</fullName>
    </recommendedName>
</protein>
<keyword evidence="2" id="KW-0732">Signal</keyword>